<evidence type="ECO:0000313" key="2">
    <source>
        <dbReference type="Proteomes" id="UP000478892"/>
    </source>
</evidence>
<dbReference type="RefSeq" id="WP_157024920.1">
    <property type="nucleotide sequence ID" value="NZ_WQLV01000032.1"/>
</dbReference>
<dbReference type="EMBL" id="WQLV01000032">
    <property type="protein sequence ID" value="MVO18728.1"/>
    <property type="molecule type" value="Genomic_DNA"/>
</dbReference>
<comment type="caution">
    <text evidence="1">The sequence shown here is derived from an EMBL/GenBank/DDBJ whole genome shotgun (WGS) entry which is preliminary data.</text>
</comment>
<evidence type="ECO:0000313" key="1">
    <source>
        <dbReference type="EMBL" id="MVO18728.1"/>
    </source>
</evidence>
<dbReference type="AlphaFoldDB" id="A0A6L6WNF3"/>
<protein>
    <submittedName>
        <fullName evidence="1">Uncharacterized protein</fullName>
    </submittedName>
</protein>
<sequence>MGLDDTDLRKKLPCARIEDVKPFWAPEAEERDGHPERPVSDFYWKRMKAPRVEGMLGQSWRNSKGDLLPASVDLRATYAKNLDYMRLFEIWCKLYKPSQGYLHYFGEKELPQGEFVTGETEAERVQQRALSSFALGSFGADGDQQTFNLGFANYFPESLMTPGVCAELTEQGFDVSSLGEGVMLKLSESLEAVKQNFAQFSRRRAKAKDIIGVQHFVVVGEPS</sequence>
<organism evidence="1 2">
    <name type="scientific">Parasedimentitalea huanghaiensis</name>
    <dbReference type="NCBI Taxonomy" id="2682100"/>
    <lineage>
        <taxon>Bacteria</taxon>
        <taxon>Pseudomonadati</taxon>
        <taxon>Pseudomonadota</taxon>
        <taxon>Alphaproteobacteria</taxon>
        <taxon>Rhodobacterales</taxon>
        <taxon>Paracoccaceae</taxon>
        <taxon>Parasedimentitalea</taxon>
    </lineage>
</organism>
<name>A0A6L6WNF3_9RHOB</name>
<proteinExistence type="predicted"/>
<reference evidence="1 2" key="1">
    <citation type="submission" date="2019-12" db="EMBL/GenBank/DDBJ databases">
        <authorList>
            <person name="Zhang Y.-J."/>
        </authorList>
    </citation>
    <scope>NUCLEOTIDE SEQUENCE [LARGE SCALE GENOMIC DNA]</scope>
    <source>
        <strain evidence="1 2">CY05</strain>
    </source>
</reference>
<accession>A0A6L6WNF3</accession>
<keyword evidence="2" id="KW-1185">Reference proteome</keyword>
<dbReference type="Proteomes" id="UP000478892">
    <property type="component" value="Unassembled WGS sequence"/>
</dbReference>
<gene>
    <name evidence="1" type="ORF">GO984_23235</name>
</gene>